<reference evidence="2" key="1">
    <citation type="journal article" date="2020" name="Nature">
        <title>Giant virus diversity and host interactions through global metagenomics.</title>
        <authorList>
            <person name="Schulz F."/>
            <person name="Roux S."/>
            <person name="Paez-Espino D."/>
            <person name="Jungbluth S."/>
            <person name="Walsh D.A."/>
            <person name="Denef V.J."/>
            <person name="McMahon K.D."/>
            <person name="Konstantinidis K.T."/>
            <person name="Eloe-Fadrosh E.A."/>
            <person name="Kyrpides N.C."/>
            <person name="Woyke T."/>
        </authorList>
    </citation>
    <scope>NUCLEOTIDE SEQUENCE</scope>
    <source>
        <strain evidence="2">GVMAG-S-3300013006-138</strain>
    </source>
</reference>
<proteinExistence type="predicted"/>
<accession>A0A6C0KM77</accession>
<protein>
    <submittedName>
        <fullName evidence="2">Uncharacterized protein</fullName>
    </submittedName>
</protein>
<organism evidence="2">
    <name type="scientific">viral metagenome</name>
    <dbReference type="NCBI Taxonomy" id="1070528"/>
    <lineage>
        <taxon>unclassified sequences</taxon>
        <taxon>metagenomes</taxon>
        <taxon>organismal metagenomes</taxon>
    </lineage>
</organism>
<sequence>MHAIGRLDPNPHPWEKEENPQTYELLKSYGEHPRPSQHVLGVVGGNEVPYKNRMLQVETESDLRGITRANTFCPGREHKPLPPDVKTISRNTPKEKVIVPVVTKALKESQMWAYPATLAPESFMIETCARPEKY</sequence>
<dbReference type="AlphaFoldDB" id="A0A6C0KM77"/>
<dbReference type="EMBL" id="MN740926">
    <property type="protein sequence ID" value="QHU18271.1"/>
    <property type="molecule type" value="Genomic_DNA"/>
</dbReference>
<feature type="region of interest" description="Disordered" evidence="1">
    <location>
        <begin position="70"/>
        <end position="89"/>
    </location>
</feature>
<name>A0A6C0KM77_9ZZZZ</name>
<evidence type="ECO:0000256" key="1">
    <source>
        <dbReference type="SAM" id="MobiDB-lite"/>
    </source>
</evidence>
<evidence type="ECO:0000313" key="2">
    <source>
        <dbReference type="EMBL" id="QHU18271.1"/>
    </source>
</evidence>